<dbReference type="PANTHER" id="PTHR11533">
    <property type="entry name" value="PROTEASE M1 ZINC METALLOPROTEASE"/>
    <property type="match status" value="1"/>
</dbReference>
<keyword evidence="2 7" id="KW-0031">Aminopeptidase</keyword>
<evidence type="ECO:0000259" key="5">
    <source>
        <dbReference type="Pfam" id="PF11838"/>
    </source>
</evidence>
<keyword evidence="2" id="KW-0378">Hydrolase</keyword>
<keyword evidence="2" id="KW-0482">Metalloprotease</keyword>
<comment type="similarity">
    <text evidence="1 2">Belongs to the peptidase M1 family.</text>
</comment>
<sequence>MWARARSFLGSPLRRLARHHSIAMAESARYRLPANVSPRHYDVAFYTDIDPKSESRFGGFVNVEVDVNEATSVVELNSSQLTLGDATISSGGETQQQSAQSVDTEQQRVQFTFPKALAAGSKAILSVPFEGILRNSMTGYYLSTWEDAGEKKQYSLTQFEATDARTAFPCWDEPLLKATFGITMISHRDSVNLSNMPAISESNYEPGTEASETPQMAKLLSSLPSGHQWKITKFENTPKMSTYIVAWANGPFVHLEKNVSLPLSKKTIPLRIYTTKDVIHQAQFALDVAERVLPLYEEVFEVEFPLPKLDTLVAADFDAGAMENFGSLISSFASQALTLFLGLITGRTSAFLLDPKHADIKGKKLVAMVQSHEVAHMWFGNLTTMKWWDNLYLNEGFATLMGEVIMLDKIFPEWKARSEFISAHLQAALYLDAKLSSHPIEVECPDASHISQIFDSLSYSKAASVLNMLCDYVGEDKFLKGVSLYLKKHNLSNAVTEDLFEGISKASGVDVVRLMDHWIKKQGFPVITVSEGPNGIKVRQDRFTEAGIAEPKENETIWNVPLMILSTDAEGKAHIDKTTVLEEREMEFAIDTSRDFKLNANTVGVYRVLYSPERLAKIAAAAGKDGSVFKLEDRMGLLYDIMAFSRAGLAQPSGLLTVISALGANEKEYLMWSSIAEALGGLMATFWESPDIVESLRAFTRTLFVPLVDRLGYVYKDDDPNDVTQLRTLAISSSLMGKDQGVIAEMRSRFQHYIDTSDDSKIPADLQSSVFITAVKYGSEKEYDAVVNIQENPKTPTARIAAITAMARTEDAVLLEKTFTYIMKNSRDQDVLYFFRGLQGNPFARRKIPEFFKANYDEFEKRFEGNFTVRLLIPSIYNGLTTEEDLAATEAFFKNKDVSKYNMALAQALEGIRTRIAYIARSREDVMAWLVEREKQSK</sequence>
<comment type="cofactor">
    <cofactor evidence="2">
        <name>Zn(2+)</name>
        <dbReference type="ChEBI" id="CHEBI:29105"/>
    </cofactor>
    <text evidence="2">Binds 1 zinc ion per subunit.</text>
</comment>
<dbReference type="Proteomes" id="UP000815677">
    <property type="component" value="Unassembled WGS sequence"/>
</dbReference>
<evidence type="ECO:0000313" key="7">
    <source>
        <dbReference type="EMBL" id="GAT43951.1"/>
    </source>
</evidence>
<dbReference type="InterPro" id="IPR034016">
    <property type="entry name" value="M1_APN-typ"/>
</dbReference>
<dbReference type="PANTHER" id="PTHR11533:SF174">
    <property type="entry name" value="PUROMYCIN-SENSITIVE AMINOPEPTIDASE-RELATED"/>
    <property type="match status" value="1"/>
</dbReference>
<evidence type="ECO:0000313" key="8">
    <source>
        <dbReference type="Proteomes" id="UP000815677"/>
    </source>
</evidence>
<dbReference type="EC" id="3.4.11.-" evidence="2"/>
<protein>
    <recommendedName>
        <fullName evidence="2">Aminopeptidase</fullName>
        <ecNumber evidence="2">3.4.11.-</ecNumber>
    </recommendedName>
</protein>
<proteinExistence type="inferred from homology"/>
<evidence type="ECO:0000256" key="3">
    <source>
        <dbReference type="SAM" id="MobiDB-lite"/>
    </source>
</evidence>
<evidence type="ECO:0000259" key="4">
    <source>
        <dbReference type="Pfam" id="PF01433"/>
    </source>
</evidence>
<dbReference type="Pfam" id="PF11838">
    <property type="entry name" value="ERAP1_C"/>
    <property type="match status" value="1"/>
</dbReference>
<dbReference type="InterPro" id="IPR024571">
    <property type="entry name" value="ERAP1-like_C_dom"/>
</dbReference>
<dbReference type="Pfam" id="PF01433">
    <property type="entry name" value="Peptidase_M1"/>
    <property type="match status" value="1"/>
</dbReference>
<dbReference type="EMBL" id="DF839522">
    <property type="protein sequence ID" value="GAT43951.1"/>
    <property type="molecule type" value="Genomic_DNA"/>
</dbReference>
<gene>
    <name evidence="7" type="ORF">MCHLO_01609</name>
</gene>
<dbReference type="InterPro" id="IPR042097">
    <property type="entry name" value="Aminopeptidase_N-like_N_sf"/>
</dbReference>
<keyword evidence="8" id="KW-1185">Reference proteome</keyword>
<dbReference type="InterPro" id="IPR045357">
    <property type="entry name" value="Aminopeptidase_N-like_N"/>
</dbReference>
<dbReference type="SUPFAM" id="SSF55486">
    <property type="entry name" value="Metalloproteases ('zincins'), catalytic domain"/>
    <property type="match status" value="1"/>
</dbReference>
<keyword evidence="2" id="KW-0862">Zinc</keyword>
<feature type="domain" description="Aminopeptidase N-like N-terminal" evidence="6">
    <location>
        <begin position="38"/>
        <end position="244"/>
    </location>
</feature>
<keyword evidence="2" id="KW-0645">Protease</keyword>
<feature type="region of interest" description="Disordered" evidence="3">
    <location>
        <begin position="85"/>
        <end position="105"/>
    </location>
</feature>
<dbReference type="Gene3D" id="1.25.50.20">
    <property type="match status" value="1"/>
</dbReference>
<dbReference type="GO" id="GO:0004177">
    <property type="term" value="F:aminopeptidase activity"/>
    <property type="evidence" value="ECO:0007669"/>
    <property type="project" value="UniProtKB-KW"/>
</dbReference>
<organism evidence="7 8">
    <name type="scientific">Mycena chlorophos</name>
    <name type="common">Agaric fungus</name>
    <name type="synonym">Agaricus chlorophos</name>
    <dbReference type="NCBI Taxonomy" id="658473"/>
    <lineage>
        <taxon>Eukaryota</taxon>
        <taxon>Fungi</taxon>
        <taxon>Dikarya</taxon>
        <taxon>Basidiomycota</taxon>
        <taxon>Agaricomycotina</taxon>
        <taxon>Agaricomycetes</taxon>
        <taxon>Agaricomycetidae</taxon>
        <taxon>Agaricales</taxon>
        <taxon>Marasmiineae</taxon>
        <taxon>Mycenaceae</taxon>
        <taxon>Mycena</taxon>
    </lineage>
</organism>
<dbReference type="InterPro" id="IPR050344">
    <property type="entry name" value="Peptidase_M1_aminopeptidases"/>
</dbReference>
<dbReference type="CDD" id="cd09601">
    <property type="entry name" value="M1_APN-Q_like"/>
    <property type="match status" value="1"/>
</dbReference>
<reference evidence="7" key="1">
    <citation type="submission" date="2014-09" db="EMBL/GenBank/DDBJ databases">
        <title>Genome sequence of the luminous mushroom Mycena chlorophos for searching fungal bioluminescence genes.</title>
        <authorList>
            <person name="Tanaka Y."/>
            <person name="Kasuga D."/>
            <person name="Oba Y."/>
            <person name="Hase S."/>
            <person name="Sato K."/>
            <person name="Oba Y."/>
            <person name="Sakakibara Y."/>
        </authorList>
    </citation>
    <scope>NUCLEOTIDE SEQUENCE</scope>
</reference>
<dbReference type="InterPro" id="IPR014782">
    <property type="entry name" value="Peptidase_M1_dom"/>
</dbReference>
<feature type="domain" description="ERAP1-like C-terminal" evidence="5">
    <location>
        <begin position="596"/>
        <end position="913"/>
    </location>
</feature>
<dbReference type="Pfam" id="PF17900">
    <property type="entry name" value="Peptidase_M1_N"/>
    <property type="match status" value="1"/>
</dbReference>
<name>A0ABQ0KYG7_MYCCL</name>
<accession>A0ABQ0KYG7</accession>
<dbReference type="InterPro" id="IPR027268">
    <property type="entry name" value="Peptidase_M4/M1_CTD_sf"/>
</dbReference>
<evidence type="ECO:0000256" key="1">
    <source>
        <dbReference type="ARBA" id="ARBA00010136"/>
    </source>
</evidence>
<dbReference type="SUPFAM" id="SSF63737">
    <property type="entry name" value="Leukotriene A4 hydrolase N-terminal domain"/>
    <property type="match status" value="1"/>
</dbReference>
<keyword evidence="2" id="KW-0479">Metal-binding</keyword>
<dbReference type="Gene3D" id="1.10.390.10">
    <property type="entry name" value="Neutral Protease Domain 2"/>
    <property type="match status" value="1"/>
</dbReference>
<dbReference type="Gene3D" id="2.60.40.1730">
    <property type="entry name" value="tricorn interacting facor f3 domain"/>
    <property type="match status" value="1"/>
</dbReference>
<evidence type="ECO:0000259" key="6">
    <source>
        <dbReference type="Pfam" id="PF17900"/>
    </source>
</evidence>
<evidence type="ECO:0000256" key="2">
    <source>
        <dbReference type="RuleBase" id="RU364040"/>
    </source>
</evidence>
<feature type="domain" description="Peptidase M1 membrane alanine aminopeptidase" evidence="4">
    <location>
        <begin position="284"/>
        <end position="518"/>
    </location>
</feature>
<dbReference type="Gene3D" id="2.60.40.1910">
    <property type="match status" value="1"/>
</dbReference>